<name>A0ABP9B045_9PSEU</name>
<accession>A0ABP9B045</accession>
<proteinExistence type="predicted"/>
<dbReference type="EMBL" id="BAABHO010000016">
    <property type="protein sequence ID" value="GAA4788699.1"/>
    <property type="molecule type" value="Genomic_DNA"/>
</dbReference>
<dbReference type="Proteomes" id="UP001500928">
    <property type="component" value="Unassembled WGS sequence"/>
</dbReference>
<gene>
    <name evidence="2" type="ORF">GCM10023200_24080</name>
</gene>
<keyword evidence="3" id="KW-1185">Reference proteome</keyword>
<comment type="caution">
    <text evidence="2">The sequence shown here is derived from an EMBL/GenBank/DDBJ whole genome shotgun (WGS) entry which is preliminary data.</text>
</comment>
<evidence type="ECO:0000256" key="1">
    <source>
        <dbReference type="SAM" id="MobiDB-lite"/>
    </source>
</evidence>
<protein>
    <submittedName>
        <fullName evidence="2">Uncharacterized protein</fullName>
    </submittedName>
</protein>
<organism evidence="2 3">
    <name type="scientific">Actinomycetospora chlora</name>
    <dbReference type="NCBI Taxonomy" id="663608"/>
    <lineage>
        <taxon>Bacteria</taxon>
        <taxon>Bacillati</taxon>
        <taxon>Actinomycetota</taxon>
        <taxon>Actinomycetes</taxon>
        <taxon>Pseudonocardiales</taxon>
        <taxon>Pseudonocardiaceae</taxon>
        <taxon>Actinomycetospora</taxon>
    </lineage>
</organism>
<evidence type="ECO:0000313" key="3">
    <source>
        <dbReference type="Proteomes" id="UP001500928"/>
    </source>
</evidence>
<feature type="region of interest" description="Disordered" evidence="1">
    <location>
        <begin position="31"/>
        <end position="69"/>
    </location>
</feature>
<reference evidence="3" key="1">
    <citation type="journal article" date="2019" name="Int. J. Syst. Evol. Microbiol.">
        <title>The Global Catalogue of Microorganisms (GCM) 10K type strain sequencing project: providing services to taxonomists for standard genome sequencing and annotation.</title>
        <authorList>
            <consortium name="The Broad Institute Genomics Platform"/>
            <consortium name="The Broad Institute Genome Sequencing Center for Infectious Disease"/>
            <person name="Wu L."/>
            <person name="Ma J."/>
        </authorList>
    </citation>
    <scope>NUCLEOTIDE SEQUENCE [LARGE SCALE GENOMIC DNA]</scope>
    <source>
        <strain evidence="3">JCM 17979</strain>
    </source>
</reference>
<evidence type="ECO:0000313" key="2">
    <source>
        <dbReference type="EMBL" id="GAA4788699.1"/>
    </source>
</evidence>
<sequence>MWGAPNSAPVGVRPVIDATETYTAIRETTCRTTAASHHPTDLVTSGGRDGRGEDAVADVAGPSNDPDGLGLLIGDVPPCSGWPGGSAVLPNLGGPGGDLCCASTPTR</sequence>